<name>A0A2H3D192_ARMGA</name>
<dbReference type="AlphaFoldDB" id="A0A2H3D192"/>
<sequence length="156" mass="17802">MGSQHWIRKYLLWYYVSTIDSRGEVSTYMAPEGRCKLKRRVGLPVALLPRISSMPPPKKILPYAALRDPNPVVCLFTAGSPTLGTGPNQYHDSISNVRTKVHRSLPFLVWVSRAYVTCWEVSTNAIGPPFLRHRLRSCRPRTSKLGKTYSRLLCMR</sequence>
<keyword evidence="2" id="KW-1185">Reference proteome</keyword>
<accession>A0A2H3D192</accession>
<proteinExistence type="predicted"/>
<dbReference type="InParanoid" id="A0A2H3D192"/>
<evidence type="ECO:0000313" key="2">
    <source>
        <dbReference type="Proteomes" id="UP000217790"/>
    </source>
</evidence>
<dbReference type="OrthoDB" id="10498766at2759"/>
<dbReference type="EMBL" id="KZ293712">
    <property type="protein sequence ID" value="PBK82787.1"/>
    <property type="molecule type" value="Genomic_DNA"/>
</dbReference>
<gene>
    <name evidence="1" type="ORF">ARMGADRAFT_685508</name>
</gene>
<reference evidence="2" key="1">
    <citation type="journal article" date="2017" name="Nat. Ecol. Evol.">
        <title>Genome expansion and lineage-specific genetic innovations in the forest pathogenic fungi Armillaria.</title>
        <authorList>
            <person name="Sipos G."/>
            <person name="Prasanna A.N."/>
            <person name="Walter M.C."/>
            <person name="O'Connor E."/>
            <person name="Balint B."/>
            <person name="Krizsan K."/>
            <person name="Kiss B."/>
            <person name="Hess J."/>
            <person name="Varga T."/>
            <person name="Slot J."/>
            <person name="Riley R."/>
            <person name="Boka B."/>
            <person name="Rigling D."/>
            <person name="Barry K."/>
            <person name="Lee J."/>
            <person name="Mihaltcheva S."/>
            <person name="LaButti K."/>
            <person name="Lipzen A."/>
            <person name="Waldron R."/>
            <person name="Moloney N.M."/>
            <person name="Sperisen C."/>
            <person name="Kredics L."/>
            <person name="Vagvoelgyi C."/>
            <person name="Patrignani A."/>
            <person name="Fitzpatrick D."/>
            <person name="Nagy I."/>
            <person name="Doyle S."/>
            <person name="Anderson J.B."/>
            <person name="Grigoriev I.V."/>
            <person name="Gueldener U."/>
            <person name="Muensterkoetter M."/>
            <person name="Nagy L.G."/>
        </authorList>
    </citation>
    <scope>NUCLEOTIDE SEQUENCE [LARGE SCALE GENOMIC DNA]</scope>
    <source>
        <strain evidence="2">Ar21-2</strain>
    </source>
</reference>
<evidence type="ECO:0000313" key="1">
    <source>
        <dbReference type="EMBL" id="PBK82787.1"/>
    </source>
</evidence>
<dbReference type="Proteomes" id="UP000217790">
    <property type="component" value="Unassembled WGS sequence"/>
</dbReference>
<organism evidence="1 2">
    <name type="scientific">Armillaria gallica</name>
    <name type="common">Bulbous honey fungus</name>
    <name type="synonym">Armillaria bulbosa</name>
    <dbReference type="NCBI Taxonomy" id="47427"/>
    <lineage>
        <taxon>Eukaryota</taxon>
        <taxon>Fungi</taxon>
        <taxon>Dikarya</taxon>
        <taxon>Basidiomycota</taxon>
        <taxon>Agaricomycotina</taxon>
        <taxon>Agaricomycetes</taxon>
        <taxon>Agaricomycetidae</taxon>
        <taxon>Agaricales</taxon>
        <taxon>Marasmiineae</taxon>
        <taxon>Physalacriaceae</taxon>
        <taxon>Armillaria</taxon>
    </lineage>
</organism>
<protein>
    <submittedName>
        <fullName evidence="1">Uncharacterized protein</fullName>
    </submittedName>
</protein>